<dbReference type="Gene3D" id="3.40.50.300">
    <property type="entry name" value="P-loop containing nucleotide triphosphate hydrolases"/>
    <property type="match status" value="1"/>
</dbReference>
<dbReference type="PANTHER" id="PTHR10605:SF56">
    <property type="entry name" value="BIFUNCTIONAL HEPARAN SULFATE N-DEACETYLASE_N-SULFOTRANSFERASE"/>
    <property type="match status" value="1"/>
</dbReference>
<dbReference type="RefSeq" id="WP_345627132.1">
    <property type="nucleotide sequence ID" value="NZ_BAABJQ010000003.1"/>
</dbReference>
<organism evidence="2 3">
    <name type="scientific">Rugosimonospora acidiphila</name>
    <dbReference type="NCBI Taxonomy" id="556531"/>
    <lineage>
        <taxon>Bacteria</taxon>
        <taxon>Bacillati</taxon>
        <taxon>Actinomycetota</taxon>
        <taxon>Actinomycetes</taxon>
        <taxon>Micromonosporales</taxon>
        <taxon>Micromonosporaceae</taxon>
        <taxon>Rugosimonospora</taxon>
    </lineage>
</organism>
<evidence type="ECO:0000313" key="2">
    <source>
        <dbReference type="EMBL" id="GAA5180731.1"/>
    </source>
</evidence>
<reference evidence="3" key="1">
    <citation type="journal article" date="2019" name="Int. J. Syst. Evol. Microbiol.">
        <title>The Global Catalogue of Microorganisms (GCM) 10K type strain sequencing project: providing services to taxonomists for standard genome sequencing and annotation.</title>
        <authorList>
            <consortium name="The Broad Institute Genomics Platform"/>
            <consortium name="The Broad Institute Genome Sequencing Center for Infectious Disease"/>
            <person name="Wu L."/>
            <person name="Ma J."/>
        </authorList>
    </citation>
    <scope>NUCLEOTIDE SEQUENCE [LARGE SCALE GENOMIC DNA]</scope>
    <source>
        <strain evidence="3">JCM 18304</strain>
    </source>
</reference>
<dbReference type="SUPFAM" id="SSF52540">
    <property type="entry name" value="P-loop containing nucleoside triphosphate hydrolases"/>
    <property type="match status" value="1"/>
</dbReference>
<sequence length="312" mass="35515">MALPDFLVIGVPKAGTTALYAALVRHPQLFLPGVKEPKFFLSDGPPPRQRGGPGDRQTYGEHIWRRDAYEALFAAAPPGVTRGEATPFYLYDLRAQERIRQLIPHARLVAMLRDPVDRAHSNWAHLWAAGLEPESDFVAACRAEPYRRAAGWAHFWHYVGQGRYGEQLTHLYSLFPREQVLVLRYRDLRDRPTDTLDQVCSFLGVTTGVIDRVPDENVIPYPAQTAVNDALRATLRLGGRIGYHFPVPLRRTFREPLLRLLHRRKDRRPKLTRAQRAAILPYFVDDIALLERVTGNSYSDWLSAGHNTLVPD</sequence>
<accession>A0ABP9RNM6</accession>
<dbReference type="InterPro" id="IPR037359">
    <property type="entry name" value="NST/OST"/>
</dbReference>
<evidence type="ECO:0000313" key="3">
    <source>
        <dbReference type="Proteomes" id="UP001501570"/>
    </source>
</evidence>
<keyword evidence="3" id="KW-1185">Reference proteome</keyword>
<gene>
    <name evidence="2" type="ORF">GCM10023322_13700</name>
</gene>
<keyword evidence="1" id="KW-0808">Transferase</keyword>
<dbReference type="PANTHER" id="PTHR10605">
    <property type="entry name" value="HEPARAN SULFATE SULFOTRANSFERASE"/>
    <property type="match status" value="1"/>
</dbReference>
<dbReference type="EMBL" id="BAABJQ010000003">
    <property type="protein sequence ID" value="GAA5180731.1"/>
    <property type="molecule type" value="Genomic_DNA"/>
</dbReference>
<evidence type="ECO:0008006" key="4">
    <source>
        <dbReference type="Google" id="ProtNLM"/>
    </source>
</evidence>
<proteinExistence type="predicted"/>
<dbReference type="Pfam" id="PF13469">
    <property type="entry name" value="Sulfotransfer_3"/>
    <property type="match status" value="1"/>
</dbReference>
<dbReference type="Proteomes" id="UP001501570">
    <property type="component" value="Unassembled WGS sequence"/>
</dbReference>
<dbReference type="InterPro" id="IPR027417">
    <property type="entry name" value="P-loop_NTPase"/>
</dbReference>
<evidence type="ECO:0000256" key="1">
    <source>
        <dbReference type="ARBA" id="ARBA00022679"/>
    </source>
</evidence>
<protein>
    <recommendedName>
        <fullName evidence="4">Sulfotransferase family protein</fullName>
    </recommendedName>
</protein>
<comment type="caution">
    <text evidence="2">The sequence shown here is derived from an EMBL/GenBank/DDBJ whole genome shotgun (WGS) entry which is preliminary data.</text>
</comment>
<name>A0ABP9RNM6_9ACTN</name>